<organism evidence="2">
    <name type="scientific">Larix decidua</name>
    <name type="common">European larch</name>
    <dbReference type="NCBI Taxonomy" id="71402"/>
    <lineage>
        <taxon>Eukaryota</taxon>
        <taxon>Viridiplantae</taxon>
        <taxon>Streptophyta</taxon>
        <taxon>Embryophyta</taxon>
        <taxon>Tracheophyta</taxon>
        <taxon>Spermatophyta</taxon>
        <taxon>Pinopsida</taxon>
        <taxon>Pinidae</taxon>
        <taxon>Conifers I</taxon>
        <taxon>Pinales</taxon>
        <taxon>Pinaceae</taxon>
        <taxon>Larix</taxon>
    </lineage>
</organism>
<feature type="non-terminal residue" evidence="2">
    <location>
        <position position="1"/>
    </location>
</feature>
<reference evidence="2" key="1">
    <citation type="journal article" date="2012" name="Evol. Appl.">
        <title>Contrasting patterns of nucleotide diversity for four conifers of Alpine European forests.</title>
        <authorList>
            <person name="Mosca E."/>
            <person name="Eckert A.J."/>
            <person name="Liechty J.D."/>
            <person name="Wegrzyn J.L."/>
            <person name="La Porta N."/>
            <person name="Vendramin G.G."/>
            <person name="Neale D.B."/>
        </authorList>
    </citation>
    <scope>NUCLEOTIDE SEQUENCE</scope>
    <source>
        <strain evidence="1">AcesapB07</strain>
        <strain evidence="2">AcesapB12</strain>
        <tissue evidence="2">Megagametophyte</tissue>
    </source>
</reference>
<accession>K7P1J2</accession>
<evidence type="ECO:0000313" key="2">
    <source>
        <dbReference type="EMBL" id="AFB32796.1"/>
    </source>
</evidence>
<dbReference type="AlphaFoldDB" id="K7P1J2"/>
<gene>
    <name evidence="2" type="ORF">0_2885_01</name>
</gene>
<protein>
    <submittedName>
        <fullName evidence="2">Uncharacterized protein</fullName>
    </submittedName>
</protein>
<dbReference type="EMBL" id="JQ441146">
    <property type="protein sequence ID" value="AFB32796.1"/>
    <property type="molecule type" value="Genomic_DNA"/>
</dbReference>
<evidence type="ECO:0000313" key="1">
    <source>
        <dbReference type="EMBL" id="AFB32795.1"/>
    </source>
</evidence>
<feature type="non-terminal residue" evidence="2">
    <location>
        <position position="142"/>
    </location>
</feature>
<sequence length="142" mass="15131">GLSSVADKQFSLLALNSALEDQGKWQAKKGLLKFRDSMSQKMVIGANSIADKPMNRCSRSGVFRPRIVAQQFRTQAASGADVGFQDDGIGLNGLADVSQPSKLVEFLTSERAKVVAMMALGLSLCNANRIVMSVAIVPLTAT</sequence>
<proteinExistence type="predicted"/>
<name>K7P1J2_LARDC</name>
<dbReference type="EMBL" id="JQ441145">
    <property type="protein sequence ID" value="AFB32795.1"/>
    <property type="molecule type" value="Genomic_DNA"/>
</dbReference>